<dbReference type="InterPro" id="IPR012338">
    <property type="entry name" value="Beta-lactam/transpept-like"/>
</dbReference>
<keyword evidence="2" id="KW-0645">Protease</keyword>
<sequence length="874" mass="93263">MMAAAAAGQGGPPQPPRRPGGPGGPGGPGRPEGPGGRGGPGGPRGGPPEDGDTRLSRTGRNRSVGPDRPEGPRGPGRGGRGRGGGGRGGDDDGRGRRRSSGDEPGKKSWKRFIPSWKILMAGSAVIAAGVFGMIAIAYANTTLPTEKDYQESAVAQGSVFQYASGKTFAKIGTKRTIVKISDVPKHVQDAVIAAENDTFRQDVGISIPSIARSVWMTVTGQQLQGGSTITQQMARNYFEGLSREVAIKRKVKEIFVAIKLDREWDKDKILEYYLNTIPFGRNTYGIEAAARDFFRKGVKDLTIAEGMYLAGRIQRPGDFDRYESQGKYAATMERFEYVRGQIPKVDPAYAAQVANLKFPKPKKRRIAEEYSGAEGYMLNIVQRELEKDYGITKDELQGGGYIIKTSFDPAVMTAAKRAVESRTQAFDATVHTSLAAVDPRNGRVAGFYSGRDFLRDYNNRAFDAAKQAASAFKPYVLAAWLNSDRALSSLISGKSPYKAKGTNAIANAGGTSFGTIDLVKATAQSVNTVFVQMGEKVGLDAVAEIAKKAGVGERAKATLKENSVDWAVKNHGYATTIGSATVTAVEQANGYGIFANGGKHFDWHTVVEVKQRDRDTGGNRLVFKERLKSLDVISAEAAADATYAMTRVVLGGTGSAANLGARPVAGKTGTNNESKDAWFVGYAPQLSAAVGMYREVPADAKTGKRLPYNPKTGRPLNKRKKNYVMVEEPLPGAIGGGGVPTQIWHDFMAEALKDAEIEQFPPRANVGTPDNMAPVPPPTPTPDPEESMEPDDPTGEDGWPPVEEDQMPQDPPQEDGYPDDSGCAENDLFCDANAQTPEESGSAGDGGGPGERDRPPSGQMMPSTGPSGRSGGDR</sequence>
<dbReference type="EMBL" id="POUA01000065">
    <property type="protein sequence ID" value="PZG49813.1"/>
    <property type="molecule type" value="Genomic_DNA"/>
</dbReference>
<evidence type="ECO:0000259" key="11">
    <source>
        <dbReference type="Pfam" id="PF00905"/>
    </source>
</evidence>
<evidence type="ECO:0000256" key="5">
    <source>
        <dbReference type="ARBA" id="ARBA00022801"/>
    </source>
</evidence>
<keyword evidence="4" id="KW-0808">Transferase</keyword>
<accession>A0A2W2GPY0</accession>
<organism evidence="13 14">
    <name type="scientific">Spongiactinospora gelatinilytica</name>
    <dbReference type="NCBI Taxonomy" id="2666298"/>
    <lineage>
        <taxon>Bacteria</taxon>
        <taxon>Bacillati</taxon>
        <taxon>Actinomycetota</taxon>
        <taxon>Actinomycetes</taxon>
        <taxon>Streptosporangiales</taxon>
        <taxon>Streptosporangiaceae</taxon>
        <taxon>Spongiactinospora</taxon>
    </lineage>
</organism>
<protein>
    <submittedName>
        <fullName evidence="13">Uncharacterized protein</fullName>
    </submittedName>
</protein>
<dbReference type="InterPro" id="IPR036950">
    <property type="entry name" value="PBP_transglycosylase"/>
</dbReference>
<feature type="compositionally biased region" description="Acidic residues" evidence="9">
    <location>
        <begin position="802"/>
        <end position="818"/>
    </location>
</feature>
<dbReference type="Pfam" id="PF00905">
    <property type="entry name" value="Transpeptidase"/>
    <property type="match status" value="1"/>
</dbReference>
<dbReference type="InterPro" id="IPR001264">
    <property type="entry name" value="Glyco_trans_51"/>
</dbReference>
<keyword evidence="10" id="KW-0812">Transmembrane</keyword>
<feature type="domain" description="Penicillin-binding protein transpeptidase" evidence="11">
    <location>
        <begin position="435"/>
        <end position="693"/>
    </location>
</feature>
<keyword evidence="1" id="KW-0121">Carboxypeptidase</keyword>
<dbReference type="PANTHER" id="PTHR32282:SF34">
    <property type="entry name" value="PENICILLIN-BINDING PROTEIN 1A"/>
    <property type="match status" value="1"/>
</dbReference>
<dbReference type="InterPro" id="IPR023346">
    <property type="entry name" value="Lysozyme-like_dom_sf"/>
</dbReference>
<comment type="caution">
    <text evidence="13">The sequence shown here is derived from an EMBL/GenBank/DDBJ whole genome shotgun (WGS) entry which is preliminary data.</text>
</comment>
<dbReference type="Gene3D" id="1.10.3810.10">
    <property type="entry name" value="Biosynthetic peptidoglycan transglycosylase-like"/>
    <property type="match status" value="1"/>
</dbReference>
<evidence type="ECO:0000256" key="4">
    <source>
        <dbReference type="ARBA" id="ARBA00022679"/>
    </source>
</evidence>
<dbReference type="Pfam" id="PF00912">
    <property type="entry name" value="Transgly"/>
    <property type="match status" value="1"/>
</dbReference>
<dbReference type="GO" id="GO:0008658">
    <property type="term" value="F:penicillin binding"/>
    <property type="evidence" value="ECO:0007669"/>
    <property type="project" value="InterPro"/>
</dbReference>
<feature type="region of interest" description="Disordered" evidence="9">
    <location>
        <begin position="761"/>
        <end position="874"/>
    </location>
</feature>
<dbReference type="SUPFAM" id="SSF56601">
    <property type="entry name" value="beta-lactamase/transpeptidase-like"/>
    <property type="match status" value="1"/>
</dbReference>
<feature type="transmembrane region" description="Helical" evidence="10">
    <location>
        <begin position="116"/>
        <end position="139"/>
    </location>
</feature>
<keyword evidence="10" id="KW-1133">Transmembrane helix</keyword>
<feature type="compositionally biased region" description="Gly residues" evidence="9">
    <location>
        <begin position="73"/>
        <end position="87"/>
    </location>
</feature>
<dbReference type="InterPro" id="IPR001460">
    <property type="entry name" value="PCN-bd_Tpept"/>
</dbReference>
<dbReference type="InterPro" id="IPR050396">
    <property type="entry name" value="Glycosyltr_51/Transpeptidase"/>
</dbReference>
<evidence type="ECO:0000313" key="14">
    <source>
        <dbReference type="Proteomes" id="UP000248544"/>
    </source>
</evidence>
<feature type="compositionally biased region" description="Basic and acidic residues" evidence="9">
    <location>
        <begin position="88"/>
        <end position="106"/>
    </location>
</feature>
<keyword evidence="5" id="KW-0378">Hydrolase</keyword>
<evidence type="ECO:0000256" key="2">
    <source>
        <dbReference type="ARBA" id="ARBA00022670"/>
    </source>
</evidence>
<dbReference type="GO" id="GO:0009002">
    <property type="term" value="F:serine-type D-Ala-D-Ala carboxypeptidase activity"/>
    <property type="evidence" value="ECO:0007669"/>
    <property type="project" value="UniProtKB-EC"/>
</dbReference>
<comment type="catalytic activity">
    <reaction evidence="8">
        <text>[GlcNAc-(1-&gt;4)-Mur2Ac(oyl-L-Ala-gamma-D-Glu-L-Lys-D-Ala-D-Ala)](n)-di-trans,octa-cis-undecaprenyl diphosphate + beta-D-GlcNAc-(1-&gt;4)-Mur2Ac(oyl-L-Ala-gamma-D-Glu-L-Lys-D-Ala-D-Ala)-di-trans,octa-cis-undecaprenyl diphosphate = [GlcNAc-(1-&gt;4)-Mur2Ac(oyl-L-Ala-gamma-D-Glu-L-Lys-D-Ala-D-Ala)](n+1)-di-trans,octa-cis-undecaprenyl diphosphate + di-trans,octa-cis-undecaprenyl diphosphate + H(+)</text>
        <dbReference type="Rhea" id="RHEA:23708"/>
        <dbReference type="Rhea" id="RHEA-COMP:9602"/>
        <dbReference type="Rhea" id="RHEA-COMP:9603"/>
        <dbReference type="ChEBI" id="CHEBI:15378"/>
        <dbReference type="ChEBI" id="CHEBI:58405"/>
        <dbReference type="ChEBI" id="CHEBI:60033"/>
        <dbReference type="ChEBI" id="CHEBI:78435"/>
        <dbReference type="EC" id="2.4.99.28"/>
    </reaction>
</comment>
<dbReference type="GO" id="GO:0030288">
    <property type="term" value="C:outer membrane-bounded periplasmic space"/>
    <property type="evidence" value="ECO:0007669"/>
    <property type="project" value="TreeGrafter"/>
</dbReference>
<gene>
    <name evidence="13" type="ORF">C1I98_11285</name>
</gene>
<keyword evidence="10" id="KW-0472">Membrane</keyword>
<name>A0A2W2GPY0_9ACTN</name>
<feature type="compositionally biased region" description="Gly residues" evidence="9">
    <location>
        <begin position="20"/>
        <end position="44"/>
    </location>
</feature>
<dbReference type="Gene3D" id="3.40.710.10">
    <property type="entry name" value="DD-peptidase/beta-lactamase superfamily"/>
    <property type="match status" value="1"/>
</dbReference>
<evidence type="ECO:0000256" key="1">
    <source>
        <dbReference type="ARBA" id="ARBA00022645"/>
    </source>
</evidence>
<evidence type="ECO:0000256" key="8">
    <source>
        <dbReference type="ARBA" id="ARBA00049902"/>
    </source>
</evidence>
<dbReference type="Proteomes" id="UP000248544">
    <property type="component" value="Unassembled WGS sequence"/>
</dbReference>
<comment type="catalytic activity">
    <reaction evidence="7">
        <text>Preferential cleavage: (Ac)2-L-Lys-D-Ala-|-D-Ala. Also transpeptidation of peptidyl-alanyl moieties that are N-acyl substituents of D-alanine.</text>
        <dbReference type="EC" id="3.4.16.4"/>
    </reaction>
</comment>
<feature type="compositionally biased region" description="Acidic residues" evidence="9">
    <location>
        <begin position="783"/>
        <end position="795"/>
    </location>
</feature>
<evidence type="ECO:0000256" key="10">
    <source>
        <dbReference type="SAM" id="Phobius"/>
    </source>
</evidence>
<feature type="domain" description="Glycosyl transferase family 51" evidence="12">
    <location>
        <begin position="166"/>
        <end position="330"/>
    </location>
</feature>
<evidence type="ECO:0000256" key="7">
    <source>
        <dbReference type="ARBA" id="ARBA00034000"/>
    </source>
</evidence>
<dbReference type="GO" id="GO:0009252">
    <property type="term" value="P:peptidoglycan biosynthetic process"/>
    <property type="evidence" value="ECO:0007669"/>
    <property type="project" value="TreeGrafter"/>
</dbReference>
<evidence type="ECO:0000259" key="12">
    <source>
        <dbReference type="Pfam" id="PF00912"/>
    </source>
</evidence>
<evidence type="ECO:0000256" key="3">
    <source>
        <dbReference type="ARBA" id="ARBA00022676"/>
    </source>
</evidence>
<dbReference type="AlphaFoldDB" id="A0A2W2GPY0"/>
<keyword evidence="14" id="KW-1185">Reference proteome</keyword>
<evidence type="ECO:0000313" key="13">
    <source>
        <dbReference type="EMBL" id="PZG49813.1"/>
    </source>
</evidence>
<dbReference type="GO" id="GO:0006508">
    <property type="term" value="P:proteolysis"/>
    <property type="evidence" value="ECO:0007669"/>
    <property type="project" value="UniProtKB-KW"/>
</dbReference>
<dbReference type="GO" id="GO:0008955">
    <property type="term" value="F:peptidoglycan glycosyltransferase activity"/>
    <property type="evidence" value="ECO:0007669"/>
    <property type="project" value="UniProtKB-EC"/>
</dbReference>
<dbReference type="PANTHER" id="PTHR32282">
    <property type="entry name" value="BINDING PROTEIN TRANSPEPTIDASE, PUTATIVE-RELATED"/>
    <property type="match status" value="1"/>
</dbReference>
<reference evidence="13 14" key="1">
    <citation type="submission" date="2018-01" db="EMBL/GenBank/DDBJ databases">
        <title>Draft genome sequence of Sphaerisporangium sp. 7K107.</title>
        <authorList>
            <person name="Sahin N."/>
            <person name="Saygin H."/>
            <person name="Ay H."/>
        </authorList>
    </citation>
    <scope>NUCLEOTIDE SEQUENCE [LARGE SCALE GENOMIC DNA]</scope>
    <source>
        <strain evidence="13 14">7K107</strain>
    </source>
</reference>
<evidence type="ECO:0000256" key="6">
    <source>
        <dbReference type="ARBA" id="ARBA00023268"/>
    </source>
</evidence>
<dbReference type="SUPFAM" id="SSF53955">
    <property type="entry name" value="Lysozyme-like"/>
    <property type="match status" value="1"/>
</dbReference>
<keyword evidence="3" id="KW-0328">Glycosyltransferase</keyword>
<feature type="region of interest" description="Disordered" evidence="9">
    <location>
        <begin position="1"/>
        <end position="108"/>
    </location>
</feature>
<proteinExistence type="predicted"/>
<keyword evidence="6" id="KW-0511">Multifunctional enzyme</keyword>
<evidence type="ECO:0000256" key="9">
    <source>
        <dbReference type="SAM" id="MobiDB-lite"/>
    </source>
</evidence>